<dbReference type="InterPro" id="IPR023860">
    <property type="entry name" value="FeFe-hyd_TM1266"/>
</dbReference>
<dbReference type="InterPro" id="IPR027271">
    <property type="entry name" value="Acetolactate_synth/TF_NikR_C"/>
</dbReference>
<sequence length="87" mass="9546">METRIALVGIVVENKDSAKRINDILHEYGAYIVGRMGIPYPKRNVSVISIVMDAPSDTISALSGKLGMIPHVNIKTVYSKLAFNTDK</sequence>
<protein>
    <submittedName>
        <fullName evidence="1">Putative iron-only hydrogenase system regulator</fullName>
    </submittedName>
</protein>
<dbReference type="InterPro" id="IPR045865">
    <property type="entry name" value="ACT-like_dom_sf"/>
</dbReference>
<name>A0A212LPL2_9FIRM</name>
<dbReference type="AlphaFoldDB" id="A0A212LPL2"/>
<dbReference type="EMBL" id="FMJE01000002">
    <property type="protein sequence ID" value="SCM79427.1"/>
    <property type="molecule type" value="Genomic_DNA"/>
</dbReference>
<dbReference type="Pfam" id="PF21699">
    <property type="entry name" value="TM1266-like"/>
    <property type="match status" value="1"/>
</dbReference>
<dbReference type="NCBIfam" id="TIGR03959">
    <property type="entry name" value="hyd_TM1266"/>
    <property type="match status" value="1"/>
</dbReference>
<proteinExistence type="predicted"/>
<dbReference type="RefSeq" id="WP_288183531.1">
    <property type="nucleotide sequence ID" value="NZ_LT608335.1"/>
</dbReference>
<reference evidence="1" key="1">
    <citation type="submission" date="2016-08" db="EMBL/GenBank/DDBJ databases">
        <authorList>
            <person name="Seilhamer J.J."/>
        </authorList>
    </citation>
    <scope>NUCLEOTIDE SEQUENCE</scope>
    <source>
        <strain evidence="1">86</strain>
    </source>
</reference>
<dbReference type="Gene3D" id="3.30.70.1150">
    <property type="entry name" value="ACT-like. Chain A, domain 2"/>
    <property type="match status" value="1"/>
</dbReference>
<evidence type="ECO:0000313" key="1">
    <source>
        <dbReference type="EMBL" id="SCM79427.1"/>
    </source>
</evidence>
<organism evidence="1">
    <name type="scientific">uncultured Sporomusa sp</name>
    <dbReference type="NCBI Taxonomy" id="307249"/>
    <lineage>
        <taxon>Bacteria</taxon>
        <taxon>Bacillati</taxon>
        <taxon>Bacillota</taxon>
        <taxon>Negativicutes</taxon>
        <taxon>Selenomonadales</taxon>
        <taxon>Sporomusaceae</taxon>
        <taxon>Sporomusa</taxon>
        <taxon>environmental samples</taxon>
    </lineage>
</organism>
<accession>A0A212LPL2</accession>
<gene>
    <name evidence="1" type="ORF">KL86SPO_20563</name>
</gene>
<dbReference type="SUPFAM" id="SSF55021">
    <property type="entry name" value="ACT-like"/>
    <property type="match status" value="1"/>
</dbReference>